<dbReference type="GO" id="GO:0008506">
    <property type="term" value="F:sucrose:proton symporter activity"/>
    <property type="evidence" value="ECO:0007669"/>
    <property type="project" value="TreeGrafter"/>
</dbReference>
<dbReference type="PANTHER" id="PTHR19432">
    <property type="entry name" value="SUGAR TRANSPORTER"/>
    <property type="match status" value="1"/>
</dbReference>
<keyword evidence="7" id="KW-0769">Symport</keyword>
<dbReference type="Gene3D" id="1.20.1250.20">
    <property type="entry name" value="MFS general substrate transporter like domains"/>
    <property type="match status" value="1"/>
</dbReference>
<feature type="transmembrane region" description="Helical" evidence="11">
    <location>
        <begin position="308"/>
        <end position="327"/>
    </location>
</feature>
<evidence type="ECO:0000256" key="2">
    <source>
        <dbReference type="ARBA" id="ARBA00004914"/>
    </source>
</evidence>
<comment type="subcellular location">
    <subcellularLocation>
        <location evidence="1">Membrane</location>
        <topology evidence="1">Multi-pass membrane protein</topology>
    </subcellularLocation>
</comment>
<accession>A0A2Z7BFF3</accession>
<feature type="transmembrane region" description="Helical" evidence="11">
    <location>
        <begin position="59"/>
        <end position="81"/>
    </location>
</feature>
<feature type="transmembrane region" description="Helical" evidence="11">
    <location>
        <begin position="422"/>
        <end position="443"/>
    </location>
</feature>
<keyword evidence="13" id="KW-1185">Reference proteome</keyword>
<sequence length="479" mass="51967">MVLLDIFGVHPEPEPEPEPYPYPLELSPVKKLALVASIAAAVQYGWALQLSLLTPYTQFLGIGHGWVSLIWLCGPITGLIVQPIVGQYSDRCTSHIGNALGDSLTSGIKHRAIVVFVLGFWLLDISNNTIQCPCRALLADISGDNDAMVTFGNALFAFFMAVGNIIGFSAGAYKDIYQLLPFTKTEACNLYCADLKTCFLFSIIFMALIITLVVVFVKEERIDPQDLQYIQDSSCSEENPPSLLIQIVLAARSQSRPMWMLYTVTALNWIGCFPFLLYDTDWMGKEVYGGSVVGTSLQMDLYDQGVRAGSLGLVFNVVALGVASLFMDRFLQFLGNVRRLWGVGNFILAICMVLTVLITKMAVRAREVALITQGISLVPPPFEVKISCFALFAAFGIPQAVTYSIPFALASMYSKDSVTGQGLALGLLNLAIVIPQMGVALVIGPLDSVFEHSNLPGFMLGGTAAAIGAIFAVKMLPVE</sequence>
<evidence type="ECO:0000256" key="3">
    <source>
        <dbReference type="ARBA" id="ARBA00007134"/>
    </source>
</evidence>
<feature type="transmembrane region" description="Helical" evidence="11">
    <location>
        <begin position="339"/>
        <end position="358"/>
    </location>
</feature>
<evidence type="ECO:0000256" key="10">
    <source>
        <dbReference type="ARBA" id="ARBA00044504"/>
    </source>
</evidence>
<dbReference type="GO" id="GO:0005773">
    <property type="term" value="C:vacuole"/>
    <property type="evidence" value="ECO:0007669"/>
    <property type="project" value="TreeGrafter"/>
</dbReference>
<feature type="transmembrane region" description="Helical" evidence="11">
    <location>
        <begin position="455"/>
        <end position="473"/>
    </location>
</feature>
<evidence type="ECO:0000256" key="1">
    <source>
        <dbReference type="ARBA" id="ARBA00004141"/>
    </source>
</evidence>
<proteinExistence type="inferred from homology"/>
<protein>
    <recommendedName>
        <fullName evidence="14">Sucrose transport protein-like</fullName>
    </recommendedName>
</protein>
<feature type="transmembrane region" description="Helical" evidence="11">
    <location>
        <begin position="32"/>
        <end position="53"/>
    </location>
</feature>
<dbReference type="AlphaFoldDB" id="A0A2Z7BFF3"/>
<gene>
    <name evidence="12" type="ORF">F511_03338</name>
</gene>
<dbReference type="EMBL" id="KV006334">
    <property type="protein sequence ID" value="KZV33072.1"/>
    <property type="molecule type" value="Genomic_DNA"/>
</dbReference>
<dbReference type="InterPro" id="IPR036259">
    <property type="entry name" value="MFS_trans_sf"/>
</dbReference>
<comment type="similarity">
    <text evidence="3">Belongs to the glycoside-pentoside-hexuronide (GPH) cation symporter transporter (TC 2.A.2.4) family.</text>
</comment>
<evidence type="ECO:0000256" key="4">
    <source>
        <dbReference type="ARBA" id="ARBA00022448"/>
    </source>
</evidence>
<organism evidence="12 13">
    <name type="scientific">Dorcoceras hygrometricum</name>
    <dbReference type="NCBI Taxonomy" id="472368"/>
    <lineage>
        <taxon>Eukaryota</taxon>
        <taxon>Viridiplantae</taxon>
        <taxon>Streptophyta</taxon>
        <taxon>Embryophyta</taxon>
        <taxon>Tracheophyta</taxon>
        <taxon>Spermatophyta</taxon>
        <taxon>Magnoliopsida</taxon>
        <taxon>eudicotyledons</taxon>
        <taxon>Gunneridae</taxon>
        <taxon>Pentapetalae</taxon>
        <taxon>asterids</taxon>
        <taxon>lamiids</taxon>
        <taxon>Lamiales</taxon>
        <taxon>Gesneriaceae</taxon>
        <taxon>Didymocarpoideae</taxon>
        <taxon>Trichosporeae</taxon>
        <taxon>Loxocarpinae</taxon>
        <taxon>Dorcoceras</taxon>
    </lineage>
</organism>
<evidence type="ECO:0000256" key="8">
    <source>
        <dbReference type="ARBA" id="ARBA00022989"/>
    </source>
</evidence>
<feature type="transmembrane region" description="Helical" evidence="11">
    <location>
        <begin position="259"/>
        <end position="278"/>
    </location>
</feature>
<dbReference type="PANTHER" id="PTHR19432:SF70">
    <property type="entry name" value="SUCROSE TRANSPORT PROTEIN SUC1-RELATED"/>
    <property type="match status" value="1"/>
</dbReference>
<evidence type="ECO:0000256" key="7">
    <source>
        <dbReference type="ARBA" id="ARBA00022847"/>
    </source>
</evidence>
<keyword evidence="4" id="KW-0813">Transport</keyword>
<dbReference type="SUPFAM" id="SSF103473">
    <property type="entry name" value="MFS general substrate transporter"/>
    <property type="match status" value="1"/>
</dbReference>
<dbReference type="OrthoDB" id="28755at2759"/>
<reference evidence="12 13" key="1">
    <citation type="journal article" date="2015" name="Proc. Natl. Acad. Sci. U.S.A.">
        <title>The resurrection genome of Boea hygrometrica: A blueprint for survival of dehydration.</title>
        <authorList>
            <person name="Xiao L."/>
            <person name="Yang G."/>
            <person name="Zhang L."/>
            <person name="Yang X."/>
            <person name="Zhao S."/>
            <person name="Ji Z."/>
            <person name="Zhou Q."/>
            <person name="Hu M."/>
            <person name="Wang Y."/>
            <person name="Chen M."/>
            <person name="Xu Y."/>
            <person name="Jin H."/>
            <person name="Xiao X."/>
            <person name="Hu G."/>
            <person name="Bao F."/>
            <person name="Hu Y."/>
            <person name="Wan P."/>
            <person name="Li L."/>
            <person name="Deng X."/>
            <person name="Kuang T."/>
            <person name="Xiang C."/>
            <person name="Zhu J.K."/>
            <person name="Oliver M.J."/>
            <person name="He Y."/>
        </authorList>
    </citation>
    <scope>NUCLEOTIDE SEQUENCE [LARGE SCALE GENOMIC DNA]</scope>
    <source>
        <strain evidence="13">cv. XS01</strain>
    </source>
</reference>
<evidence type="ECO:0000313" key="12">
    <source>
        <dbReference type="EMBL" id="KZV33072.1"/>
    </source>
</evidence>
<keyword evidence="9 11" id="KW-0472">Membrane</keyword>
<keyword evidence="8 11" id="KW-1133">Transmembrane helix</keyword>
<dbReference type="Proteomes" id="UP000250235">
    <property type="component" value="Unassembled WGS sequence"/>
</dbReference>
<evidence type="ECO:0000256" key="9">
    <source>
        <dbReference type="ARBA" id="ARBA00023136"/>
    </source>
</evidence>
<evidence type="ECO:0000256" key="5">
    <source>
        <dbReference type="ARBA" id="ARBA00022597"/>
    </source>
</evidence>
<keyword evidence="5" id="KW-0762">Sugar transport</keyword>
<dbReference type="GO" id="GO:0005886">
    <property type="term" value="C:plasma membrane"/>
    <property type="evidence" value="ECO:0007669"/>
    <property type="project" value="TreeGrafter"/>
</dbReference>
<evidence type="ECO:0008006" key="14">
    <source>
        <dbReference type="Google" id="ProtNLM"/>
    </source>
</evidence>
<feature type="transmembrane region" description="Helical" evidence="11">
    <location>
        <begin position="154"/>
        <end position="173"/>
    </location>
</feature>
<name>A0A2Z7BFF3_9LAMI</name>
<feature type="transmembrane region" description="Helical" evidence="11">
    <location>
        <begin position="199"/>
        <end position="217"/>
    </location>
</feature>
<evidence type="ECO:0000313" key="13">
    <source>
        <dbReference type="Proteomes" id="UP000250235"/>
    </source>
</evidence>
<keyword evidence="6 11" id="KW-0812">Transmembrane</keyword>
<comment type="pathway">
    <text evidence="2">Glycan biosynthesis; sucrose metabolism.</text>
</comment>
<evidence type="ECO:0000256" key="11">
    <source>
        <dbReference type="SAM" id="Phobius"/>
    </source>
</evidence>
<comment type="similarity">
    <text evidence="10">Belongs to the major facilitator superfamily. Phosphate:H(+) symporter (TC 2.A.1.9) family.</text>
</comment>
<evidence type="ECO:0000256" key="6">
    <source>
        <dbReference type="ARBA" id="ARBA00022692"/>
    </source>
</evidence>
<feature type="transmembrane region" description="Helical" evidence="11">
    <location>
        <begin position="389"/>
        <end position="410"/>
    </location>
</feature>